<keyword evidence="3" id="KW-1185">Reference proteome</keyword>
<dbReference type="EMBL" id="JXTB01000683">
    <property type="protein sequence ID" value="PON34052.1"/>
    <property type="molecule type" value="Genomic_DNA"/>
</dbReference>
<gene>
    <name evidence="2" type="ORF">PanWU01x14_347520</name>
</gene>
<feature type="region of interest" description="Disordered" evidence="1">
    <location>
        <begin position="18"/>
        <end position="84"/>
    </location>
</feature>
<accession>A0A2P5ABY1</accession>
<dbReference type="Proteomes" id="UP000237105">
    <property type="component" value="Unassembled WGS sequence"/>
</dbReference>
<protein>
    <submittedName>
        <fullName evidence="2">Uncharacterized protein</fullName>
    </submittedName>
</protein>
<sequence length="172" mass="18026">MRFVAEECVRLWREETTAPRGLGMGSETGPSADPSPVKGGAAGHKARPKAPAGRHLVVPSEDEAPAVPRSDAGGPPSGGTSATRAVYGGITSVMTSFGRVRPGWTSLTPNGTTLGTSSRGWSTIVWTYRCKGEGLGSALTGNKQGTTTLMSPCEFVRDLPPVNRAHERALYF</sequence>
<name>A0A2P5ABY1_PARAD</name>
<evidence type="ECO:0000256" key="1">
    <source>
        <dbReference type="SAM" id="MobiDB-lite"/>
    </source>
</evidence>
<reference evidence="3" key="1">
    <citation type="submission" date="2016-06" db="EMBL/GenBank/DDBJ databases">
        <title>Parallel loss of symbiosis genes in relatives of nitrogen-fixing non-legume Parasponia.</title>
        <authorList>
            <person name="Van Velzen R."/>
            <person name="Holmer R."/>
            <person name="Bu F."/>
            <person name="Rutten L."/>
            <person name="Van Zeijl A."/>
            <person name="Liu W."/>
            <person name="Santuari L."/>
            <person name="Cao Q."/>
            <person name="Sharma T."/>
            <person name="Shen D."/>
            <person name="Roswanjaya Y."/>
            <person name="Wardhani T."/>
            <person name="Kalhor M.S."/>
            <person name="Jansen J."/>
            <person name="Van den Hoogen J."/>
            <person name="Gungor B."/>
            <person name="Hartog M."/>
            <person name="Hontelez J."/>
            <person name="Verver J."/>
            <person name="Yang W.-C."/>
            <person name="Schijlen E."/>
            <person name="Repin R."/>
            <person name="Schilthuizen M."/>
            <person name="Schranz E."/>
            <person name="Heidstra R."/>
            <person name="Miyata K."/>
            <person name="Fedorova E."/>
            <person name="Kohlen W."/>
            <person name="Bisseling T."/>
            <person name="Smit S."/>
            <person name="Geurts R."/>
        </authorList>
    </citation>
    <scope>NUCLEOTIDE SEQUENCE [LARGE SCALE GENOMIC DNA]</scope>
    <source>
        <strain evidence="3">cv. WU1-14</strain>
    </source>
</reference>
<dbReference type="AlphaFoldDB" id="A0A2P5ABY1"/>
<proteinExistence type="predicted"/>
<comment type="caution">
    <text evidence="2">The sequence shown here is derived from an EMBL/GenBank/DDBJ whole genome shotgun (WGS) entry which is preliminary data.</text>
</comment>
<evidence type="ECO:0000313" key="3">
    <source>
        <dbReference type="Proteomes" id="UP000237105"/>
    </source>
</evidence>
<evidence type="ECO:0000313" key="2">
    <source>
        <dbReference type="EMBL" id="PON34052.1"/>
    </source>
</evidence>
<organism evidence="2 3">
    <name type="scientific">Parasponia andersonii</name>
    <name type="common">Sponia andersonii</name>
    <dbReference type="NCBI Taxonomy" id="3476"/>
    <lineage>
        <taxon>Eukaryota</taxon>
        <taxon>Viridiplantae</taxon>
        <taxon>Streptophyta</taxon>
        <taxon>Embryophyta</taxon>
        <taxon>Tracheophyta</taxon>
        <taxon>Spermatophyta</taxon>
        <taxon>Magnoliopsida</taxon>
        <taxon>eudicotyledons</taxon>
        <taxon>Gunneridae</taxon>
        <taxon>Pentapetalae</taxon>
        <taxon>rosids</taxon>
        <taxon>fabids</taxon>
        <taxon>Rosales</taxon>
        <taxon>Cannabaceae</taxon>
        <taxon>Parasponia</taxon>
    </lineage>
</organism>